<dbReference type="Proteomes" id="UP000282311">
    <property type="component" value="Unassembled WGS sequence"/>
</dbReference>
<keyword evidence="3" id="KW-0804">Transcription</keyword>
<dbReference type="PANTHER" id="PTHR43280:SF28">
    <property type="entry name" value="HTH-TYPE TRANSCRIPTIONAL ACTIVATOR RHAS"/>
    <property type="match status" value="1"/>
</dbReference>
<evidence type="ECO:0000256" key="1">
    <source>
        <dbReference type="ARBA" id="ARBA00023015"/>
    </source>
</evidence>
<evidence type="ECO:0000256" key="2">
    <source>
        <dbReference type="ARBA" id="ARBA00023125"/>
    </source>
</evidence>
<dbReference type="AlphaFoldDB" id="A0A3B0C444"/>
<keyword evidence="1" id="KW-0805">Transcription regulation</keyword>
<dbReference type="InterPro" id="IPR009057">
    <property type="entry name" value="Homeodomain-like_sf"/>
</dbReference>
<organism evidence="5 6">
    <name type="scientific">Paenibacillus ginsengarvi</name>
    <dbReference type="NCBI Taxonomy" id="400777"/>
    <lineage>
        <taxon>Bacteria</taxon>
        <taxon>Bacillati</taxon>
        <taxon>Bacillota</taxon>
        <taxon>Bacilli</taxon>
        <taxon>Bacillales</taxon>
        <taxon>Paenibacillaceae</taxon>
        <taxon>Paenibacillus</taxon>
    </lineage>
</organism>
<evidence type="ECO:0000256" key="3">
    <source>
        <dbReference type="ARBA" id="ARBA00023163"/>
    </source>
</evidence>
<proteinExistence type="predicted"/>
<feature type="domain" description="HTH araC/xylS-type" evidence="4">
    <location>
        <begin position="203"/>
        <end position="301"/>
    </location>
</feature>
<sequence>MSRSGETRITSIPGKRRFQFDCLPKSPELREYGAISLHQFGDLTCDAGFELGEHEQVCYEITYIVSGKGWFATNGVRYEVQAGDLYIGLPGELHRGGTDAGDPFRYFYVGYHFNTNDGEGNWLLPIKQMIDDKQSPICKDRLDLRAPFVNVLKELSSVTPFSHKMIQLYLEQILVLTYRNFFSDWQAKYPGEGAEHGTKRAVYAAIQYIDDHLLKIVDLKEVSDALGYSLSYLSHLVTQETGDNLRSVYAKRKWEKTVELLKEGSYSITEIAAIMKYDSIHTFSRAFRKAFGMSPSRYIREHIGEDPGEIAEQK</sequence>
<dbReference type="InterPro" id="IPR014710">
    <property type="entry name" value="RmlC-like_jellyroll"/>
</dbReference>
<protein>
    <submittedName>
        <fullName evidence="5">AraC family transcriptional regulator</fullName>
    </submittedName>
</protein>
<dbReference type="Gene3D" id="1.10.10.60">
    <property type="entry name" value="Homeodomain-like"/>
    <property type="match status" value="1"/>
</dbReference>
<dbReference type="EMBL" id="RBAH01000014">
    <property type="protein sequence ID" value="RKN80703.1"/>
    <property type="molecule type" value="Genomic_DNA"/>
</dbReference>
<keyword evidence="2" id="KW-0238">DNA-binding</keyword>
<dbReference type="PROSITE" id="PS01124">
    <property type="entry name" value="HTH_ARAC_FAMILY_2"/>
    <property type="match status" value="1"/>
</dbReference>
<dbReference type="OrthoDB" id="625043at2"/>
<evidence type="ECO:0000313" key="6">
    <source>
        <dbReference type="Proteomes" id="UP000282311"/>
    </source>
</evidence>
<dbReference type="SUPFAM" id="SSF46689">
    <property type="entry name" value="Homeodomain-like"/>
    <property type="match status" value="1"/>
</dbReference>
<dbReference type="InterPro" id="IPR037923">
    <property type="entry name" value="HTH-like"/>
</dbReference>
<dbReference type="InterPro" id="IPR020449">
    <property type="entry name" value="Tscrpt_reg_AraC-type_HTH"/>
</dbReference>
<reference evidence="5 6" key="1">
    <citation type="journal article" date="2007" name="Int. J. Syst. Evol. Microbiol.">
        <title>Paenibacillus ginsengarvi sp. nov., isolated from soil from ginseng cultivation.</title>
        <authorList>
            <person name="Yoon M.H."/>
            <person name="Ten L.N."/>
            <person name="Im W.T."/>
        </authorList>
    </citation>
    <scope>NUCLEOTIDE SEQUENCE [LARGE SCALE GENOMIC DNA]</scope>
    <source>
        <strain evidence="5 6">KCTC 13059</strain>
    </source>
</reference>
<dbReference type="Gene3D" id="2.60.120.10">
    <property type="entry name" value="Jelly Rolls"/>
    <property type="match status" value="1"/>
</dbReference>
<evidence type="ECO:0000313" key="5">
    <source>
        <dbReference type="EMBL" id="RKN80703.1"/>
    </source>
</evidence>
<dbReference type="GO" id="GO:0003700">
    <property type="term" value="F:DNA-binding transcription factor activity"/>
    <property type="evidence" value="ECO:0007669"/>
    <property type="project" value="InterPro"/>
</dbReference>
<dbReference type="SMART" id="SM00342">
    <property type="entry name" value="HTH_ARAC"/>
    <property type="match status" value="1"/>
</dbReference>
<keyword evidence="6" id="KW-1185">Reference proteome</keyword>
<dbReference type="RefSeq" id="WP_120748958.1">
    <property type="nucleotide sequence ID" value="NZ_RBAH01000014.1"/>
</dbReference>
<dbReference type="Pfam" id="PF12833">
    <property type="entry name" value="HTH_18"/>
    <property type="match status" value="1"/>
</dbReference>
<dbReference type="SUPFAM" id="SSF51215">
    <property type="entry name" value="Regulatory protein AraC"/>
    <property type="match status" value="1"/>
</dbReference>
<dbReference type="PRINTS" id="PR00032">
    <property type="entry name" value="HTHARAC"/>
</dbReference>
<dbReference type="Pfam" id="PF02311">
    <property type="entry name" value="AraC_binding"/>
    <property type="match status" value="1"/>
</dbReference>
<dbReference type="InterPro" id="IPR018060">
    <property type="entry name" value="HTH_AraC"/>
</dbReference>
<dbReference type="PANTHER" id="PTHR43280">
    <property type="entry name" value="ARAC-FAMILY TRANSCRIPTIONAL REGULATOR"/>
    <property type="match status" value="1"/>
</dbReference>
<accession>A0A3B0C444</accession>
<gene>
    <name evidence="5" type="ORF">D7M11_19720</name>
</gene>
<dbReference type="InterPro" id="IPR003313">
    <property type="entry name" value="AraC-bd"/>
</dbReference>
<name>A0A3B0C444_9BACL</name>
<comment type="caution">
    <text evidence="5">The sequence shown here is derived from an EMBL/GenBank/DDBJ whole genome shotgun (WGS) entry which is preliminary data.</text>
</comment>
<evidence type="ECO:0000259" key="4">
    <source>
        <dbReference type="PROSITE" id="PS01124"/>
    </source>
</evidence>
<dbReference type="GO" id="GO:0043565">
    <property type="term" value="F:sequence-specific DNA binding"/>
    <property type="evidence" value="ECO:0007669"/>
    <property type="project" value="InterPro"/>
</dbReference>